<gene>
    <name evidence="2" type="ORF">HETIRDRAFT_425066</name>
</gene>
<evidence type="ECO:0000256" key="1">
    <source>
        <dbReference type="SAM" id="MobiDB-lite"/>
    </source>
</evidence>
<dbReference type="AlphaFoldDB" id="W4KJM9"/>
<dbReference type="RefSeq" id="XP_009542839.1">
    <property type="nucleotide sequence ID" value="XM_009544544.1"/>
</dbReference>
<accession>W4KJM9</accession>
<evidence type="ECO:0000313" key="2">
    <source>
        <dbReference type="EMBL" id="ETW86057.1"/>
    </source>
</evidence>
<proteinExistence type="predicted"/>
<dbReference type="HOGENOM" id="CLU_2109354_0_0_1"/>
<dbReference type="KEGG" id="hir:HETIRDRAFT_425066"/>
<dbReference type="InParanoid" id="W4KJM9"/>
<organism evidence="2 3">
    <name type="scientific">Heterobasidion irregulare (strain TC 32-1)</name>
    <dbReference type="NCBI Taxonomy" id="747525"/>
    <lineage>
        <taxon>Eukaryota</taxon>
        <taxon>Fungi</taxon>
        <taxon>Dikarya</taxon>
        <taxon>Basidiomycota</taxon>
        <taxon>Agaricomycotina</taxon>
        <taxon>Agaricomycetes</taxon>
        <taxon>Russulales</taxon>
        <taxon>Bondarzewiaceae</taxon>
        <taxon>Heterobasidion</taxon>
        <taxon>Heterobasidion annosum species complex</taxon>
    </lineage>
</organism>
<keyword evidence="3" id="KW-1185">Reference proteome</keyword>
<dbReference type="Proteomes" id="UP000030671">
    <property type="component" value="Unassembled WGS sequence"/>
</dbReference>
<dbReference type="EMBL" id="KI925455">
    <property type="protein sequence ID" value="ETW86057.1"/>
    <property type="molecule type" value="Genomic_DNA"/>
</dbReference>
<feature type="region of interest" description="Disordered" evidence="1">
    <location>
        <begin position="1"/>
        <end position="49"/>
    </location>
</feature>
<sequence length="115" mass="12928">MEELEGRGWSHGSTAAERSHRRPFHEEIHHVRREGGSRKERDEAQASAEAGSHLKCIVLVKSMAHRQFRIQAIEPLLAIFSAMAVTAEDTPFHCSVEVWSPKPSMTAEEQGRRVG</sequence>
<dbReference type="OrthoDB" id="27073at2759"/>
<evidence type="ECO:0000313" key="3">
    <source>
        <dbReference type="Proteomes" id="UP000030671"/>
    </source>
</evidence>
<reference evidence="2 3" key="1">
    <citation type="journal article" date="2012" name="New Phytol.">
        <title>Insight into trade-off between wood decay and parasitism from the genome of a fungal forest pathogen.</title>
        <authorList>
            <person name="Olson A."/>
            <person name="Aerts A."/>
            <person name="Asiegbu F."/>
            <person name="Belbahri L."/>
            <person name="Bouzid O."/>
            <person name="Broberg A."/>
            <person name="Canback B."/>
            <person name="Coutinho P.M."/>
            <person name="Cullen D."/>
            <person name="Dalman K."/>
            <person name="Deflorio G."/>
            <person name="van Diepen L.T."/>
            <person name="Dunand C."/>
            <person name="Duplessis S."/>
            <person name="Durling M."/>
            <person name="Gonthier P."/>
            <person name="Grimwood J."/>
            <person name="Fossdal C.G."/>
            <person name="Hansson D."/>
            <person name="Henrissat B."/>
            <person name="Hietala A."/>
            <person name="Himmelstrand K."/>
            <person name="Hoffmeister D."/>
            <person name="Hogberg N."/>
            <person name="James T.Y."/>
            <person name="Karlsson M."/>
            <person name="Kohler A."/>
            <person name="Kues U."/>
            <person name="Lee Y.H."/>
            <person name="Lin Y.C."/>
            <person name="Lind M."/>
            <person name="Lindquist E."/>
            <person name="Lombard V."/>
            <person name="Lucas S."/>
            <person name="Lunden K."/>
            <person name="Morin E."/>
            <person name="Murat C."/>
            <person name="Park J."/>
            <person name="Raffaello T."/>
            <person name="Rouze P."/>
            <person name="Salamov A."/>
            <person name="Schmutz J."/>
            <person name="Solheim H."/>
            <person name="Stahlberg J."/>
            <person name="Velez H."/>
            <person name="de Vries R.P."/>
            <person name="Wiebenga A."/>
            <person name="Woodward S."/>
            <person name="Yakovlev I."/>
            <person name="Garbelotto M."/>
            <person name="Martin F."/>
            <person name="Grigoriev I.V."/>
            <person name="Stenlid J."/>
        </authorList>
    </citation>
    <scope>NUCLEOTIDE SEQUENCE [LARGE SCALE GENOMIC DNA]</scope>
    <source>
        <strain evidence="2 3">TC 32-1</strain>
    </source>
</reference>
<protein>
    <submittedName>
        <fullName evidence="2">Uncharacterized protein</fullName>
    </submittedName>
</protein>
<feature type="compositionally biased region" description="Basic and acidic residues" evidence="1">
    <location>
        <begin position="24"/>
        <end position="44"/>
    </location>
</feature>
<name>W4KJM9_HETIT</name>
<dbReference type="GeneID" id="20674018"/>